<name>A0A6A5XKY4_9PLEO</name>
<keyword evidence="3" id="KW-1185">Reference proteome</keyword>
<dbReference type="AlphaFoldDB" id="A0A6A5XKY4"/>
<proteinExistence type="predicted"/>
<reference evidence="2" key="1">
    <citation type="journal article" date="2020" name="Stud. Mycol.">
        <title>101 Dothideomycetes genomes: a test case for predicting lifestyles and emergence of pathogens.</title>
        <authorList>
            <person name="Haridas S."/>
            <person name="Albert R."/>
            <person name="Binder M."/>
            <person name="Bloem J."/>
            <person name="Labutti K."/>
            <person name="Salamov A."/>
            <person name="Andreopoulos B."/>
            <person name="Baker S."/>
            <person name="Barry K."/>
            <person name="Bills G."/>
            <person name="Bluhm B."/>
            <person name="Cannon C."/>
            <person name="Castanera R."/>
            <person name="Culley D."/>
            <person name="Daum C."/>
            <person name="Ezra D."/>
            <person name="Gonzalez J."/>
            <person name="Henrissat B."/>
            <person name="Kuo A."/>
            <person name="Liang C."/>
            <person name="Lipzen A."/>
            <person name="Lutzoni F."/>
            <person name="Magnuson J."/>
            <person name="Mondo S."/>
            <person name="Nolan M."/>
            <person name="Ohm R."/>
            <person name="Pangilinan J."/>
            <person name="Park H.-J."/>
            <person name="Ramirez L."/>
            <person name="Alfaro M."/>
            <person name="Sun H."/>
            <person name="Tritt A."/>
            <person name="Yoshinaga Y."/>
            <person name="Zwiers L.-H."/>
            <person name="Turgeon B."/>
            <person name="Goodwin S."/>
            <person name="Spatafora J."/>
            <person name="Crous P."/>
            <person name="Grigoriev I."/>
        </authorList>
    </citation>
    <scope>NUCLEOTIDE SEQUENCE</scope>
    <source>
        <strain evidence="2">CBS 175.79</strain>
    </source>
</reference>
<dbReference type="EMBL" id="ML978072">
    <property type="protein sequence ID" value="KAF2012954.1"/>
    <property type="molecule type" value="Genomic_DNA"/>
</dbReference>
<accession>A0A6A5XKY4</accession>
<dbReference type="RefSeq" id="XP_033381293.1">
    <property type="nucleotide sequence ID" value="XM_033522508.1"/>
</dbReference>
<evidence type="ECO:0000313" key="3">
    <source>
        <dbReference type="Proteomes" id="UP000799778"/>
    </source>
</evidence>
<dbReference type="Proteomes" id="UP000799778">
    <property type="component" value="Unassembled WGS sequence"/>
</dbReference>
<organism evidence="2 3">
    <name type="scientific">Aaosphaeria arxii CBS 175.79</name>
    <dbReference type="NCBI Taxonomy" id="1450172"/>
    <lineage>
        <taxon>Eukaryota</taxon>
        <taxon>Fungi</taxon>
        <taxon>Dikarya</taxon>
        <taxon>Ascomycota</taxon>
        <taxon>Pezizomycotina</taxon>
        <taxon>Dothideomycetes</taxon>
        <taxon>Pleosporomycetidae</taxon>
        <taxon>Pleosporales</taxon>
        <taxon>Pleosporales incertae sedis</taxon>
        <taxon>Aaosphaeria</taxon>
    </lineage>
</organism>
<evidence type="ECO:0000313" key="2">
    <source>
        <dbReference type="EMBL" id="KAF2012954.1"/>
    </source>
</evidence>
<evidence type="ECO:0000256" key="1">
    <source>
        <dbReference type="SAM" id="MobiDB-lite"/>
    </source>
</evidence>
<gene>
    <name evidence="2" type="ORF">BU24DRAFT_261983</name>
</gene>
<feature type="region of interest" description="Disordered" evidence="1">
    <location>
        <begin position="97"/>
        <end position="117"/>
    </location>
</feature>
<sequence length="143" mass="15891">MYLRKTESSYTLHSSHTHPSSLLVILPSPLPLFLPWLRKGAQGTTHRALWCEIVDTSYPAALLLSPPTRLHYSAMPVLLLCCIAFASRGAALTAASARRQEHTHTPQSRSPYASRRGVDKAVGRYSAAFFYDDAPLHIRTDMT</sequence>
<dbReference type="GeneID" id="54279905"/>
<protein>
    <submittedName>
        <fullName evidence="2">Uncharacterized protein</fullName>
    </submittedName>
</protein>